<gene>
    <name evidence="7" type="ORF">IGS68_09080</name>
</gene>
<dbReference type="Proteomes" id="UP000595197">
    <property type="component" value="Chromosome"/>
</dbReference>
<dbReference type="Pfam" id="PF00465">
    <property type="entry name" value="Fe-ADH"/>
    <property type="match status" value="1"/>
</dbReference>
<dbReference type="Pfam" id="PF25137">
    <property type="entry name" value="ADH_Fe_C"/>
    <property type="match status" value="1"/>
</dbReference>
<reference evidence="7" key="1">
    <citation type="submission" date="2021-02" db="EMBL/GenBank/DDBJ databases">
        <title>Skermanella TT6 skin isolate.</title>
        <authorList>
            <person name="Lee K."/>
            <person name="Ganzorig M."/>
        </authorList>
    </citation>
    <scope>NUCLEOTIDE SEQUENCE</scope>
    <source>
        <strain evidence="7">TT6</strain>
    </source>
</reference>
<dbReference type="PANTHER" id="PTHR11496">
    <property type="entry name" value="ALCOHOL DEHYDROGENASE"/>
    <property type="match status" value="1"/>
</dbReference>
<accession>A0ABX7BB31</accession>
<keyword evidence="4" id="KW-0520">NAD</keyword>
<evidence type="ECO:0000313" key="7">
    <source>
        <dbReference type="EMBL" id="QQP91339.1"/>
    </source>
</evidence>
<dbReference type="InterPro" id="IPR018211">
    <property type="entry name" value="ADH_Fe_CS"/>
</dbReference>
<dbReference type="CDD" id="cd14861">
    <property type="entry name" value="Fe-ADH-like"/>
    <property type="match status" value="1"/>
</dbReference>
<evidence type="ECO:0000256" key="2">
    <source>
        <dbReference type="ARBA" id="ARBA00007358"/>
    </source>
</evidence>
<dbReference type="PANTHER" id="PTHR11496:SF102">
    <property type="entry name" value="ALCOHOL DEHYDROGENASE 4"/>
    <property type="match status" value="1"/>
</dbReference>
<dbReference type="PROSITE" id="PS00913">
    <property type="entry name" value="ADH_IRON_1"/>
    <property type="match status" value="1"/>
</dbReference>
<protein>
    <submittedName>
        <fullName evidence="7">Iron-containing alcohol dehydrogenase</fullName>
    </submittedName>
</protein>
<name>A0ABX7BB31_9PROT</name>
<dbReference type="Gene3D" id="3.40.50.1970">
    <property type="match status" value="1"/>
</dbReference>
<dbReference type="EMBL" id="CP067420">
    <property type="protein sequence ID" value="QQP91339.1"/>
    <property type="molecule type" value="Genomic_DNA"/>
</dbReference>
<dbReference type="RefSeq" id="WP_201079146.1">
    <property type="nucleotide sequence ID" value="NZ_CP067420.1"/>
</dbReference>
<comment type="cofactor">
    <cofactor evidence="1">
        <name>Fe cation</name>
        <dbReference type="ChEBI" id="CHEBI:24875"/>
    </cofactor>
</comment>
<evidence type="ECO:0000256" key="3">
    <source>
        <dbReference type="ARBA" id="ARBA00023002"/>
    </source>
</evidence>
<dbReference type="InterPro" id="IPR039697">
    <property type="entry name" value="Alcohol_dehydrogenase_Fe"/>
</dbReference>
<dbReference type="InterPro" id="IPR056798">
    <property type="entry name" value="ADH_Fe_C"/>
</dbReference>
<dbReference type="SUPFAM" id="SSF56796">
    <property type="entry name" value="Dehydroquinate synthase-like"/>
    <property type="match status" value="1"/>
</dbReference>
<proteinExistence type="inferred from homology"/>
<evidence type="ECO:0000259" key="6">
    <source>
        <dbReference type="Pfam" id="PF25137"/>
    </source>
</evidence>
<feature type="domain" description="Alcohol dehydrogenase iron-type/glycerol dehydrogenase GldA" evidence="5">
    <location>
        <begin position="8"/>
        <end position="177"/>
    </location>
</feature>
<dbReference type="InterPro" id="IPR001670">
    <property type="entry name" value="ADH_Fe/GldA"/>
</dbReference>
<keyword evidence="8" id="KW-1185">Reference proteome</keyword>
<evidence type="ECO:0000256" key="4">
    <source>
        <dbReference type="ARBA" id="ARBA00023027"/>
    </source>
</evidence>
<evidence type="ECO:0000259" key="5">
    <source>
        <dbReference type="Pfam" id="PF00465"/>
    </source>
</evidence>
<sequence>MSMISYLTTIRFEFGAINGIQQDLTDLGIRKPLIIADEGVVKAGLVGRITAVVEGGGDLPVFTGTPTNPTQEAVEAALSMYRDQGCDGLIAVGGGSPIDLAKGVALLASHDGPLEHYAAILGGIPRITSAVVPVIAVPTTAGTGSEVGRASLITLKDGRKLGFISPHLIPKRAVCDPELTLGLPGWLTAATGMDAVTHCIETYLSPRDNPPAEAIALDGLKRAVDNIEKATADGSDRDARYQMMMAALEGGLTFQKGLGAVHALSHPLGGLKDVSLHHGTLNAVILPATLRFNRSHAEAKYAAIRSTLGLAPDADLADYFAGLSSRLGLPKTLKEMGVSSAIVPAIARAAVEDHSHATNARPATVEDYERMLTEAIG</sequence>
<keyword evidence="3" id="KW-0560">Oxidoreductase</keyword>
<organism evidence="7 8">
    <name type="scientific">Skermanella cutis</name>
    <dbReference type="NCBI Taxonomy" id="2775420"/>
    <lineage>
        <taxon>Bacteria</taxon>
        <taxon>Pseudomonadati</taxon>
        <taxon>Pseudomonadota</taxon>
        <taxon>Alphaproteobacteria</taxon>
        <taxon>Rhodospirillales</taxon>
        <taxon>Azospirillaceae</taxon>
        <taxon>Skermanella</taxon>
    </lineage>
</organism>
<evidence type="ECO:0000256" key="1">
    <source>
        <dbReference type="ARBA" id="ARBA00001962"/>
    </source>
</evidence>
<dbReference type="Gene3D" id="1.20.1090.10">
    <property type="entry name" value="Dehydroquinate synthase-like - alpha domain"/>
    <property type="match status" value="1"/>
</dbReference>
<feature type="domain" description="Fe-containing alcohol dehydrogenase-like C-terminal" evidence="6">
    <location>
        <begin position="188"/>
        <end position="375"/>
    </location>
</feature>
<comment type="similarity">
    <text evidence="2">Belongs to the iron-containing alcohol dehydrogenase family.</text>
</comment>
<evidence type="ECO:0000313" key="8">
    <source>
        <dbReference type="Proteomes" id="UP000595197"/>
    </source>
</evidence>